<organism evidence="2 3">
    <name type="scientific">Metaclostridioides mangenotii</name>
    <dbReference type="NCBI Taxonomy" id="1540"/>
    <lineage>
        <taxon>Bacteria</taxon>
        <taxon>Bacillati</taxon>
        <taxon>Bacillota</taxon>
        <taxon>Clostridia</taxon>
        <taxon>Peptostreptococcales</taxon>
        <taxon>Peptostreptococcaceae</taxon>
        <taxon>Metaclostridioides</taxon>
    </lineage>
</organism>
<proteinExistence type="predicted"/>
<evidence type="ECO:0000313" key="2">
    <source>
        <dbReference type="EMBL" id="MBP1855983.1"/>
    </source>
</evidence>
<sequence length="164" mass="18786">MLCQECNKNKASVYYNENINGEKVEKYLCSECAKEYTNVDFDFNMPFSMMDVISKLGFQPEKEAESKLICPTCNSTYSDFKNTGRFGCSHCYEAFSSQINPMLQNIHGHLEHVGKAPKKSYHSISVKNEVKKIKEELDRAVKTEDYEEAAKLRDKIKALVDSID</sequence>
<dbReference type="InterPro" id="IPR036876">
    <property type="entry name" value="UVR_dom_sf"/>
</dbReference>
<reference evidence="2 3" key="1">
    <citation type="submission" date="2021-03" db="EMBL/GenBank/DDBJ databases">
        <title>Genomic Encyclopedia of Type Strains, Phase IV (KMG-IV): sequencing the most valuable type-strain genomes for metagenomic binning, comparative biology and taxonomic classification.</title>
        <authorList>
            <person name="Goeker M."/>
        </authorList>
    </citation>
    <scope>NUCLEOTIDE SEQUENCE [LARGE SCALE GENOMIC DNA]</scope>
    <source>
        <strain evidence="2 3">DSM 1289</strain>
    </source>
</reference>
<comment type="caution">
    <text evidence="2">The sequence shown here is derived from an EMBL/GenBank/DDBJ whole genome shotgun (WGS) entry which is preliminary data.</text>
</comment>
<name>A0ABS4EDF9_9FIRM</name>
<dbReference type="InterPro" id="IPR025542">
    <property type="entry name" value="YacH"/>
</dbReference>
<dbReference type="Proteomes" id="UP000767291">
    <property type="component" value="Unassembled WGS sequence"/>
</dbReference>
<dbReference type="SUPFAM" id="SSF46600">
    <property type="entry name" value="C-terminal UvrC-binding domain of UvrB"/>
    <property type="match status" value="1"/>
</dbReference>
<evidence type="ECO:0000313" key="3">
    <source>
        <dbReference type="Proteomes" id="UP000767291"/>
    </source>
</evidence>
<dbReference type="RefSeq" id="WP_209457366.1">
    <property type="nucleotide sequence ID" value="NZ_BAAACS010000016.1"/>
</dbReference>
<protein>
    <submittedName>
        <fullName evidence="2">Protein arginine kinase activator</fullName>
    </submittedName>
</protein>
<evidence type="ECO:0000259" key="1">
    <source>
        <dbReference type="PROSITE" id="PS50151"/>
    </source>
</evidence>
<dbReference type="EMBL" id="JAGGJX010000006">
    <property type="protein sequence ID" value="MBP1855983.1"/>
    <property type="molecule type" value="Genomic_DNA"/>
</dbReference>
<dbReference type="PANTHER" id="PTHR38430">
    <property type="entry name" value="PROTEIN-ARGININE KINASE ACTIVATOR PROTEIN"/>
    <property type="match status" value="1"/>
</dbReference>
<dbReference type="PIRSF" id="PIRSF015034">
    <property type="entry name" value="YacH"/>
    <property type="match status" value="1"/>
</dbReference>
<dbReference type="GO" id="GO:0016301">
    <property type="term" value="F:kinase activity"/>
    <property type="evidence" value="ECO:0007669"/>
    <property type="project" value="UniProtKB-KW"/>
</dbReference>
<keyword evidence="2" id="KW-0418">Kinase</keyword>
<dbReference type="Pfam" id="PF02151">
    <property type="entry name" value="UVR"/>
    <property type="match status" value="1"/>
</dbReference>
<dbReference type="Gene3D" id="4.10.860.10">
    <property type="entry name" value="UVR domain"/>
    <property type="match status" value="1"/>
</dbReference>
<keyword evidence="3" id="KW-1185">Reference proteome</keyword>
<dbReference type="PANTHER" id="PTHR38430:SF1">
    <property type="entry name" value="PROTEIN-ARGININE KINASE ACTIVATOR PROTEIN"/>
    <property type="match status" value="1"/>
</dbReference>
<accession>A0ABS4EDF9</accession>
<keyword evidence="2" id="KW-0808">Transferase</keyword>
<gene>
    <name evidence="2" type="ORF">J2Z43_002385</name>
</gene>
<feature type="domain" description="UVR" evidence="1">
    <location>
        <begin position="127"/>
        <end position="162"/>
    </location>
</feature>
<dbReference type="PROSITE" id="PS50151">
    <property type="entry name" value="UVR"/>
    <property type="match status" value="1"/>
</dbReference>
<dbReference type="InterPro" id="IPR001943">
    <property type="entry name" value="UVR_dom"/>
</dbReference>